<evidence type="ECO:0000313" key="6">
    <source>
        <dbReference type="Proteomes" id="UP000238196"/>
    </source>
</evidence>
<evidence type="ECO:0000256" key="3">
    <source>
        <dbReference type="ARBA" id="ARBA00023163"/>
    </source>
</evidence>
<dbReference type="SUPFAM" id="SSF46689">
    <property type="entry name" value="Homeodomain-like"/>
    <property type="match status" value="2"/>
</dbReference>
<dbReference type="OrthoDB" id="6003540at2"/>
<dbReference type="InterPro" id="IPR009057">
    <property type="entry name" value="Homeodomain-like_sf"/>
</dbReference>
<keyword evidence="2" id="KW-0238">DNA-binding</keyword>
<dbReference type="AlphaFoldDB" id="A0A2S5KI94"/>
<reference evidence="5 6" key="1">
    <citation type="submission" date="2018-02" db="EMBL/GenBank/DDBJ databases">
        <title>novel marine gammaproteobacteria from coastal saline agro ecosystem.</title>
        <authorList>
            <person name="Krishnan R."/>
            <person name="Ramesh Kumar N."/>
        </authorList>
    </citation>
    <scope>NUCLEOTIDE SEQUENCE [LARGE SCALE GENOMIC DNA]</scope>
    <source>
        <strain evidence="5 6">228</strain>
    </source>
</reference>
<organism evidence="5 6">
    <name type="scientific">Proteobacteria bacterium 228</name>
    <dbReference type="NCBI Taxonomy" id="2083153"/>
    <lineage>
        <taxon>Bacteria</taxon>
        <taxon>Pseudomonadati</taxon>
        <taxon>Pseudomonadota</taxon>
    </lineage>
</organism>
<dbReference type="SMART" id="SM00342">
    <property type="entry name" value="HTH_ARAC"/>
    <property type="match status" value="1"/>
</dbReference>
<gene>
    <name evidence="5" type="ORF">C4K68_24725</name>
</gene>
<name>A0A2S5KI94_9PROT</name>
<dbReference type="InterPro" id="IPR018060">
    <property type="entry name" value="HTH_AraC"/>
</dbReference>
<dbReference type="InterPro" id="IPR050204">
    <property type="entry name" value="AraC_XylS_family_regulators"/>
</dbReference>
<dbReference type="EMBL" id="PRLP01000143">
    <property type="protein sequence ID" value="PPC74531.1"/>
    <property type="molecule type" value="Genomic_DNA"/>
</dbReference>
<sequence length="326" mass="36595">MLTAVTEPTASQVAGLHHLQTGDIEEHAGGLNGWEVRYNQLTLGRFVGSITEVQLDGVQLIRDRANQAMIKNGAAWDGAITFSLPLAYREHSLYCAGNAISMQGMLVAHGASLPELRVPAGVDLLCVAIEQQRLEQIREHQQRSFSSQHAAHCYGYPADIQHELAMLTRCLMDVEQQGQTLLSHRALRTGLRDTVLMLLLDLLENDEAFVISPNARKRIVDRACDYVLACRDEPPSIIDLCNKIGASRRKLQYCFHETLGINPVAYLRTLRLNEAHRALLQADSTTTVQDVAACWGFWHLSRFATDYRQLFGERPSDTLRRHRQQS</sequence>
<dbReference type="PANTHER" id="PTHR46796">
    <property type="entry name" value="HTH-TYPE TRANSCRIPTIONAL ACTIVATOR RHAS-RELATED"/>
    <property type="match status" value="1"/>
</dbReference>
<dbReference type="GO" id="GO:0003700">
    <property type="term" value="F:DNA-binding transcription factor activity"/>
    <property type="evidence" value="ECO:0007669"/>
    <property type="project" value="InterPro"/>
</dbReference>
<evidence type="ECO:0000259" key="4">
    <source>
        <dbReference type="PROSITE" id="PS01124"/>
    </source>
</evidence>
<keyword evidence="1" id="KW-0805">Transcription regulation</keyword>
<proteinExistence type="predicted"/>
<protein>
    <submittedName>
        <fullName evidence="5">AraC family transcriptional regulator</fullName>
    </submittedName>
</protein>
<feature type="domain" description="HTH araC/xylS-type" evidence="4">
    <location>
        <begin position="221"/>
        <end position="321"/>
    </location>
</feature>
<dbReference type="PANTHER" id="PTHR46796:SF12">
    <property type="entry name" value="HTH-TYPE DNA-BINDING TRANSCRIPTIONAL ACTIVATOR EUTR"/>
    <property type="match status" value="1"/>
</dbReference>
<dbReference type="Gene3D" id="1.10.10.60">
    <property type="entry name" value="Homeodomain-like"/>
    <property type="match status" value="1"/>
</dbReference>
<dbReference type="PROSITE" id="PS01124">
    <property type="entry name" value="HTH_ARAC_FAMILY_2"/>
    <property type="match status" value="1"/>
</dbReference>
<accession>A0A2S5KI94</accession>
<comment type="caution">
    <text evidence="5">The sequence shown here is derived from an EMBL/GenBank/DDBJ whole genome shotgun (WGS) entry which is preliminary data.</text>
</comment>
<dbReference type="Proteomes" id="UP000238196">
    <property type="component" value="Unassembled WGS sequence"/>
</dbReference>
<evidence type="ECO:0000313" key="5">
    <source>
        <dbReference type="EMBL" id="PPC74531.1"/>
    </source>
</evidence>
<dbReference type="Pfam" id="PF12833">
    <property type="entry name" value="HTH_18"/>
    <property type="match status" value="1"/>
</dbReference>
<evidence type="ECO:0000256" key="2">
    <source>
        <dbReference type="ARBA" id="ARBA00023125"/>
    </source>
</evidence>
<dbReference type="GO" id="GO:0043565">
    <property type="term" value="F:sequence-specific DNA binding"/>
    <property type="evidence" value="ECO:0007669"/>
    <property type="project" value="InterPro"/>
</dbReference>
<evidence type="ECO:0000256" key="1">
    <source>
        <dbReference type="ARBA" id="ARBA00023015"/>
    </source>
</evidence>
<keyword evidence="3" id="KW-0804">Transcription</keyword>